<accession>A0A8K0MPH4</accession>
<proteinExistence type="predicted"/>
<evidence type="ECO:0000313" key="3">
    <source>
        <dbReference type="Proteomes" id="UP000796880"/>
    </source>
</evidence>
<keyword evidence="3" id="KW-1185">Reference proteome</keyword>
<dbReference type="AlphaFoldDB" id="A0A8K0MPH4"/>
<dbReference type="Pfam" id="PF05553">
    <property type="entry name" value="DUF761"/>
    <property type="match status" value="1"/>
</dbReference>
<organism evidence="2 3">
    <name type="scientific">Rhamnella rubrinervis</name>
    <dbReference type="NCBI Taxonomy" id="2594499"/>
    <lineage>
        <taxon>Eukaryota</taxon>
        <taxon>Viridiplantae</taxon>
        <taxon>Streptophyta</taxon>
        <taxon>Embryophyta</taxon>
        <taxon>Tracheophyta</taxon>
        <taxon>Spermatophyta</taxon>
        <taxon>Magnoliopsida</taxon>
        <taxon>eudicotyledons</taxon>
        <taxon>Gunneridae</taxon>
        <taxon>Pentapetalae</taxon>
        <taxon>rosids</taxon>
        <taxon>fabids</taxon>
        <taxon>Rosales</taxon>
        <taxon>Rhamnaceae</taxon>
        <taxon>rhamnoid group</taxon>
        <taxon>Rhamneae</taxon>
        <taxon>Rhamnella</taxon>
    </lineage>
</organism>
<evidence type="ECO:0000313" key="2">
    <source>
        <dbReference type="EMBL" id="KAF3453409.1"/>
    </source>
</evidence>
<comment type="caution">
    <text evidence="2">The sequence shown here is derived from an EMBL/GenBank/DDBJ whole genome shotgun (WGS) entry which is preliminary data.</text>
</comment>
<dbReference type="InterPro" id="IPR008480">
    <property type="entry name" value="DUF761_pln"/>
</dbReference>
<name>A0A8K0MPH4_9ROSA</name>
<dbReference type="EMBL" id="VOIH02000002">
    <property type="protein sequence ID" value="KAF3453409.1"/>
    <property type="molecule type" value="Genomic_DNA"/>
</dbReference>
<reference evidence="2" key="1">
    <citation type="submission" date="2020-03" db="EMBL/GenBank/DDBJ databases">
        <title>A high-quality chromosome-level genome assembly of a woody plant with both climbing and erect habits, Rhamnella rubrinervis.</title>
        <authorList>
            <person name="Lu Z."/>
            <person name="Yang Y."/>
            <person name="Zhu X."/>
            <person name="Sun Y."/>
        </authorList>
    </citation>
    <scope>NUCLEOTIDE SEQUENCE</scope>
    <source>
        <strain evidence="2">BYM</strain>
        <tissue evidence="2">Leaf</tissue>
    </source>
</reference>
<dbReference type="PANTHER" id="PTHR36887">
    <property type="entry name" value="OS01G0532300 PROTEIN"/>
    <property type="match status" value="1"/>
</dbReference>
<sequence length="203" mass="22846">MNNKCLKKSQILMLSLLLVLLIIAPLLSTSLRPTYLYFITNFLIIAVGAEAGLLSFFSKPSDAPKLHIKHTELASPDKRGTLLSKPINHTTDEKVVPECAETKANKVSVDKSTSEKIIDDPDFVDQADKVKRCASMPSLFFIGGGDQTEGDHYVDRDDEEVGEINGQELFAKAETFIGNFYKQLKMQREESWKRIHGFYQKSF</sequence>
<keyword evidence="1" id="KW-0812">Transmembrane</keyword>
<feature type="transmembrane region" description="Helical" evidence="1">
    <location>
        <begin position="35"/>
        <end position="57"/>
    </location>
</feature>
<evidence type="ECO:0008006" key="4">
    <source>
        <dbReference type="Google" id="ProtNLM"/>
    </source>
</evidence>
<evidence type="ECO:0000256" key="1">
    <source>
        <dbReference type="SAM" id="Phobius"/>
    </source>
</evidence>
<gene>
    <name evidence="2" type="ORF">FNV43_RR03849</name>
</gene>
<keyword evidence="1" id="KW-0472">Membrane</keyword>
<protein>
    <recommendedName>
        <fullName evidence="4">DUF4408 domain-containing protein</fullName>
    </recommendedName>
</protein>
<dbReference type="OrthoDB" id="1923900at2759"/>
<dbReference type="PANTHER" id="PTHR36887:SF1">
    <property type="entry name" value="OS01G0532300 PROTEIN"/>
    <property type="match status" value="1"/>
</dbReference>
<dbReference type="Proteomes" id="UP000796880">
    <property type="component" value="Unassembled WGS sequence"/>
</dbReference>
<keyword evidence="1" id="KW-1133">Transmembrane helix</keyword>
<feature type="transmembrane region" description="Helical" evidence="1">
    <location>
        <begin position="12"/>
        <end position="29"/>
    </location>
</feature>